<dbReference type="Proteomes" id="UP000037511">
    <property type="component" value="Unassembled WGS sequence"/>
</dbReference>
<accession>A0AAW3I419</accession>
<dbReference type="EMBL" id="LGVG01000016">
    <property type="protein sequence ID" value="KNE27048.1"/>
    <property type="molecule type" value="Genomic_DNA"/>
</dbReference>
<sequence>MTKGLTDEVADDLSMERQEVAAVIEEFMLQMHRQLFEYDESNGSYIGELMWNEVSPQAYLHFLGFLDRISERYALEPRSVHEYMARLFRPAQWRPFSLQMSARKEVSFNRASCVDISSEED</sequence>
<comment type="caution">
    <text evidence="1">The sequence shown here is derived from an EMBL/GenBank/DDBJ whole genome shotgun (WGS) entry which is preliminary data.</text>
</comment>
<reference evidence="1 2" key="1">
    <citation type="submission" date="2015-07" db="EMBL/GenBank/DDBJ databases">
        <title>Draft genome of Achromobacter spanius.</title>
        <authorList>
            <person name="Wang X."/>
        </authorList>
    </citation>
    <scope>NUCLEOTIDE SEQUENCE [LARGE SCALE GENOMIC DNA]</scope>
    <source>
        <strain evidence="1 2">CGMCC9173</strain>
    </source>
</reference>
<gene>
    <name evidence="1" type="ORF">AFM18_14315</name>
</gene>
<proteinExistence type="predicted"/>
<dbReference type="RefSeq" id="WP_050447539.1">
    <property type="nucleotide sequence ID" value="NZ_LGVG01000016.1"/>
</dbReference>
<evidence type="ECO:0000313" key="2">
    <source>
        <dbReference type="Proteomes" id="UP000037511"/>
    </source>
</evidence>
<evidence type="ECO:0000313" key="1">
    <source>
        <dbReference type="EMBL" id="KNE27048.1"/>
    </source>
</evidence>
<protein>
    <submittedName>
        <fullName evidence="1">Uncharacterized protein</fullName>
    </submittedName>
</protein>
<dbReference type="AlphaFoldDB" id="A0AAW3I419"/>
<organism evidence="1 2">
    <name type="scientific">Achromobacter spanius</name>
    <dbReference type="NCBI Taxonomy" id="217203"/>
    <lineage>
        <taxon>Bacteria</taxon>
        <taxon>Pseudomonadati</taxon>
        <taxon>Pseudomonadota</taxon>
        <taxon>Betaproteobacteria</taxon>
        <taxon>Burkholderiales</taxon>
        <taxon>Alcaligenaceae</taxon>
        <taxon>Achromobacter</taxon>
    </lineage>
</organism>
<name>A0AAW3I419_9BURK</name>